<dbReference type="Gene3D" id="2.160.20.10">
    <property type="entry name" value="Single-stranded right-handed beta-helix, Pectin lyase-like"/>
    <property type="match status" value="1"/>
</dbReference>
<dbReference type="RefSeq" id="WP_074961057.1">
    <property type="nucleotide sequence ID" value="NZ_FOKQ01000011.1"/>
</dbReference>
<dbReference type="InterPro" id="IPR011050">
    <property type="entry name" value="Pectin_lyase_fold/virulence"/>
</dbReference>
<dbReference type="InterPro" id="IPR002105">
    <property type="entry name" value="Dockerin_1_rpt"/>
</dbReference>
<dbReference type="Proteomes" id="UP000182192">
    <property type="component" value="Unassembled WGS sequence"/>
</dbReference>
<evidence type="ECO:0000313" key="4">
    <source>
        <dbReference type="EMBL" id="SFC36579.1"/>
    </source>
</evidence>
<keyword evidence="2" id="KW-0732">Signal</keyword>
<dbReference type="InterPro" id="IPR012334">
    <property type="entry name" value="Pectin_lyas_fold"/>
</dbReference>
<organism evidence="4 5">
    <name type="scientific">Ruminococcus albus</name>
    <dbReference type="NCBI Taxonomy" id="1264"/>
    <lineage>
        <taxon>Bacteria</taxon>
        <taxon>Bacillati</taxon>
        <taxon>Bacillota</taxon>
        <taxon>Clostridia</taxon>
        <taxon>Eubacteriales</taxon>
        <taxon>Oscillospiraceae</taxon>
        <taxon>Ruminococcus</taxon>
    </lineage>
</organism>
<dbReference type="GO" id="GO:0000272">
    <property type="term" value="P:polysaccharide catabolic process"/>
    <property type="evidence" value="ECO:0007669"/>
    <property type="project" value="InterPro"/>
</dbReference>
<dbReference type="SUPFAM" id="SSF63446">
    <property type="entry name" value="Type I dockerin domain"/>
    <property type="match status" value="1"/>
</dbReference>
<dbReference type="Gene3D" id="1.10.1330.10">
    <property type="entry name" value="Dockerin domain"/>
    <property type="match status" value="1"/>
</dbReference>
<dbReference type="EMBL" id="FOKQ01000011">
    <property type="protein sequence ID" value="SFC36579.1"/>
    <property type="molecule type" value="Genomic_DNA"/>
</dbReference>
<gene>
    <name evidence="4" type="ORF">SAMN02910406_01612</name>
</gene>
<reference evidence="4 5" key="1">
    <citation type="submission" date="2016-10" db="EMBL/GenBank/DDBJ databases">
        <authorList>
            <person name="de Groot N.N."/>
        </authorList>
    </citation>
    <scope>NUCLEOTIDE SEQUENCE [LARGE SCALE GENOMIC DNA]</scope>
    <source>
        <strain evidence="4 5">AR67</strain>
    </source>
</reference>
<dbReference type="Pfam" id="PF00404">
    <property type="entry name" value="Dockerin_1"/>
    <property type="match status" value="1"/>
</dbReference>
<proteinExistence type="predicted"/>
<protein>
    <recommendedName>
        <fullName evidence="1">Probable pectate lyase C</fullName>
    </recommendedName>
</protein>
<keyword evidence="4" id="KW-0456">Lyase</keyword>
<dbReference type="InterPro" id="IPR016134">
    <property type="entry name" value="Dockerin_dom"/>
</dbReference>
<dbReference type="InterPro" id="IPR018247">
    <property type="entry name" value="EF_Hand_1_Ca_BS"/>
</dbReference>
<dbReference type="SUPFAM" id="SSF51126">
    <property type="entry name" value="Pectin lyase-like"/>
    <property type="match status" value="1"/>
</dbReference>
<evidence type="ECO:0000313" key="5">
    <source>
        <dbReference type="Proteomes" id="UP000182192"/>
    </source>
</evidence>
<feature type="signal peptide" evidence="2">
    <location>
        <begin position="1"/>
        <end position="23"/>
    </location>
</feature>
<dbReference type="AlphaFoldDB" id="A0A1I1IJQ1"/>
<dbReference type="InterPro" id="IPR036439">
    <property type="entry name" value="Dockerin_dom_sf"/>
</dbReference>
<dbReference type="PROSITE" id="PS51766">
    <property type="entry name" value="DOCKERIN"/>
    <property type="match status" value="1"/>
</dbReference>
<dbReference type="GO" id="GO:0004553">
    <property type="term" value="F:hydrolase activity, hydrolyzing O-glycosyl compounds"/>
    <property type="evidence" value="ECO:0007669"/>
    <property type="project" value="InterPro"/>
</dbReference>
<dbReference type="PROSITE" id="PS00018">
    <property type="entry name" value="EF_HAND_1"/>
    <property type="match status" value="2"/>
</dbReference>
<dbReference type="SMART" id="SM00710">
    <property type="entry name" value="PbH1"/>
    <property type="match status" value="8"/>
</dbReference>
<dbReference type="CDD" id="cd14256">
    <property type="entry name" value="Dockerin_I"/>
    <property type="match status" value="1"/>
</dbReference>
<evidence type="ECO:0000256" key="1">
    <source>
        <dbReference type="ARBA" id="ARBA00016512"/>
    </source>
</evidence>
<accession>A0A1I1IJQ1</accession>
<name>A0A1I1IJQ1_RUMAL</name>
<dbReference type="OrthoDB" id="355208at2"/>
<dbReference type="InterPro" id="IPR006626">
    <property type="entry name" value="PbH1"/>
</dbReference>
<sequence length="875" mass="93905">MLGKFVNKALAFLTAVAISITWAASANISVRSYAYNYENITGATNVTGFRNIKYKKVITINATDKFGADRTGKKKTSSQLQKALNYARDNASDSVQVKVVIPAGNYLVDKTLYVYSNTYISMKGAVLKKASPTGGCILRNAQPKKLGGYNDARNIIIEGGCFDGNIGKDYQNFCNVRLGHLNNLMLKSVSFKSNLNAHHIELGGVKGVTITGCDFSDYRGSYVKEAMQFDIMNNANVFSGFEPFDDTTCENVMIRGNSFRNVMRGIGSHSATLGKYYKDFVIENNTFTNITDCAILMQSYKNITVNGNTMNNVGSGIIVRNMSPSESNAGYYSPVDDSNIGSSLNNDLNTVIKNNVISARVTSTRPSPVGIQLFGKLIETGRGTDFDYQVEGVRITNNTMKIPGTCIEMNDVTGIKVDSNKLSYTGSSGSDFDLINVQDSSETLFSGNTTVNPADGSFSVSGGRVYLQDMTLSNKSDGCCGVRSGKNGSVFGWDLTVHSAGAASSTIFAEKGSGNMVISGGSYSSGGDDSPAAESDSVIAISEASLKGGKSEAVRVANPGMMYIYNCQLSTDVTNSEDGLTAAAVLYGNSPYGAEDKLSRLYVEDGSIASHGDVIFTTNCKSEIILNGTKLSTDRGGYLLKCVSDPTRWGWGRNDCGGAVCSLTLIGQELYGQMLCDSLSTLDILISKNSVYRGTPESASAGVLCGDRGDISVSVDESSSWVIDRDCTVSELHTAGQIKDIYDLQAKITDAEGNILRDGDSPFTVIVTGAYSETPEIHDIGSSYSFEDFCMSRTDIDPAMLDDVEDTPEVYKRGDVNGNGRVEIGDVVMLASFIKQKRFFPDPGTEHRADVNNDGLVNTKDMLLVAAAVKGLRPL</sequence>
<feature type="chain" id="PRO_5038478026" description="Probable pectate lyase C" evidence="2">
    <location>
        <begin position="24"/>
        <end position="875"/>
    </location>
</feature>
<feature type="domain" description="Dockerin" evidence="3">
    <location>
        <begin position="809"/>
        <end position="875"/>
    </location>
</feature>
<evidence type="ECO:0000256" key="2">
    <source>
        <dbReference type="SAM" id="SignalP"/>
    </source>
</evidence>
<evidence type="ECO:0000259" key="3">
    <source>
        <dbReference type="PROSITE" id="PS51766"/>
    </source>
</evidence>
<dbReference type="GO" id="GO:0016829">
    <property type="term" value="F:lyase activity"/>
    <property type="evidence" value="ECO:0007669"/>
    <property type="project" value="UniProtKB-KW"/>
</dbReference>